<keyword evidence="9" id="KW-0275">Fatty acid biosynthesis</keyword>
<proteinExistence type="inferred from homology"/>
<keyword evidence="4" id="KW-0479">Metal-binding</keyword>
<keyword evidence="3" id="KW-0444">Lipid biosynthesis</keyword>
<dbReference type="Proteomes" id="UP001190002">
    <property type="component" value="Unassembled WGS sequence"/>
</dbReference>
<dbReference type="Gene3D" id="1.10.620.20">
    <property type="entry name" value="Ribonucleotide Reductase, subunit A"/>
    <property type="match status" value="1"/>
</dbReference>
<keyword evidence="8" id="KW-0443">Lipid metabolism</keyword>
<accession>A0AAD2AV25</accession>
<comment type="cofactor">
    <cofactor evidence="1">
        <name>Fe(2+)</name>
        <dbReference type="ChEBI" id="CHEBI:29033"/>
    </cofactor>
</comment>
<evidence type="ECO:0000256" key="1">
    <source>
        <dbReference type="ARBA" id="ARBA00001954"/>
    </source>
</evidence>
<dbReference type="AlphaFoldDB" id="A0AAD2AV25"/>
<protein>
    <recommendedName>
        <fullName evidence="14">Ferritin</fullName>
    </recommendedName>
</protein>
<dbReference type="GO" id="GO:0045300">
    <property type="term" value="F:stearoyl-[ACP] desaturase activity"/>
    <property type="evidence" value="ECO:0007669"/>
    <property type="project" value="InterPro"/>
</dbReference>
<dbReference type="InterPro" id="IPR012348">
    <property type="entry name" value="RNR-like"/>
</dbReference>
<evidence type="ECO:0000313" key="10">
    <source>
        <dbReference type="EMBL" id="CAJ0691898.1"/>
    </source>
</evidence>
<dbReference type="GO" id="GO:0046872">
    <property type="term" value="F:metal ion binding"/>
    <property type="evidence" value="ECO:0007669"/>
    <property type="project" value="UniProtKB-KW"/>
</dbReference>
<dbReference type="InterPro" id="IPR005067">
    <property type="entry name" value="Fatty_acid_desaturase-2"/>
</dbReference>
<evidence type="ECO:0000256" key="2">
    <source>
        <dbReference type="ARBA" id="ARBA00008749"/>
    </source>
</evidence>
<dbReference type="CDD" id="cd00657">
    <property type="entry name" value="Ferritin_like"/>
    <property type="match status" value="1"/>
</dbReference>
<dbReference type="InterPro" id="IPR009078">
    <property type="entry name" value="Ferritin-like_SF"/>
</dbReference>
<evidence type="ECO:0000256" key="9">
    <source>
        <dbReference type="ARBA" id="ARBA00023160"/>
    </source>
</evidence>
<evidence type="ECO:0000256" key="6">
    <source>
        <dbReference type="ARBA" id="ARBA00023002"/>
    </source>
</evidence>
<comment type="similarity">
    <text evidence="2">Belongs to the fatty acid desaturase type 2 family.</text>
</comment>
<evidence type="ECO:0000313" key="11">
    <source>
        <dbReference type="EMBL" id="CAJ0887687.1"/>
    </source>
</evidence>
<keyword evidence="7" id="KW-0408">Iron</keyword>
<dbReference type="GO" id="GO:0006633">
    <property type="term" value="P:fatty acid biosynthetic process"/>
    <property type="evidence" value="ECO:0007669"/>
    <property type="project" value="UniProtKB-KW"/>
</dbReference>
<sequence>MSQVHLPTESASEQLPWTIQEIAYDSIDVARVRENRTLFYLVASASFIESGSDLYAGNLAQYYADRPETAHWLISHWEREELQHGRALRRYVETVWPEFDWERGYARFFEEYSVTCSVDHFEPTQALEMVARCVVETGTATFYRAIAQAAADADEPVLRDLASRISADEVRHYKHFFRFFNECNAYEGVGRTRVLKALASRLREIKNEDSMIALRNVLRIERGQEDVPEADVRALNSRVSALVRSHLPIDMAAKMLLKPLRLRPGFERSIRPPLVALVRRVMLH</sequence>
<evidence type="ECO:0000313" key="13">
    <source>
        <dbReference type="Proteomes" id="UP001190452"/>
    </source>
</evidence>
<evidence type="ECO:0000256" key="5">
    <source>
        <dbReference type="ARBA" id="ARBA00022832"/>
    </source>
</evidence>
<evidence type="ECO:0000256" key="3">
    <source>
        <dbReference type="ARBA" id="ARBA00022516"/>
    </source>
</evidence>
<gene>
    <name evidence="11" type="ORF">R77569_03826</name>
    <name evidence="10" type="ORF">R77591_03828</name>
</gene>
<keyword evidence="5" id="KW-0276">Fatty acid metabolism</keyword>
<dbReference type="SUPFAM" id="SSF47240">
    <property type="entry name" value="Ferritin-like"/>
    <property type="match status" value="1"/>
</dbReference>
<evidence type="ECO:0000313" key="12">
    <source>
        <dbReference type="Proteomes" id="UP001190002"/>
    </source>
</evidence>
<dbReference type="EMBL" id="CATVXE010000019">
    <property type="protein sequence ID" value="CAJ0691898.1"/>
    <property type="molecule type" value="Genomic_DNA"/>
</dbReference>
<name>A0AAD2AV25_9RALS</name>
<dbReference type="RefSeq" id="WP_063392184.1">
    <property type="nucleotide sequence ID" value="NZ_CATVWW010000003.1"/>
</dbReference>
<organism evidence="10 12">
    <name type="scientific">Ralstonia mannitolilytica</name>
    <dbReference type="NCBI Taxonomy" id="105219"/>
    <lineage>
        <taxon>Bacteria</taxon>
        <taxon>Pseudomonadati</taxon>
        <taxon>Pseudomonadota</taxon>
        <taxon>Betaproteobacteria</taxon>
        <taxon>Burkholderiales</taxon>
        <taxon>Burkholderiaceae</taxon>
        <taxon>Ralstonia</taxon>
    </lineage>
</organism>
<keyword evidence="6" id="KW-0560">Oxidoreductase</keyword>
<dbReference type="Proteomes" id="UP001190452">
    <property type="component" value="Unassembled WGS sequence"/>
</dbReference>
<evidence type="ECO:0008006" key="14">
    <source>
        <dbReference type="Google" id="ProtNLM"/>
    </source>
</evidence>
<dbReference type="Pfam" id="PF03405">
    <property type="entry name" value="FA_desaturase_2"/>
    <property type="match status" value="1"/>
</dbReference>
<dbReference type="EMBL" id="CAUDKV010000019">
    <property type="protein sequence ID" value="CAJ0887687.1"/>
    <property type="molecule type" value="Genomic_DNA"/>
</dbReference>
<comment type="caution">
    <text evidence="10">The sequence shown here is derived from an EMBL/GenBank/DDBJ whole genome shotgun (WGS) entry which is preliminary data.</text>
</comment>
<evidence type="ECO:0000256" key="4">
    <source>
        <dbReference type="ARBA" id="ARBA00022723"/>
    </source>
</evidence>
<keyword evidence="13" id="KW-1185">Reference proteome</keyword>
<evidence type="ECO:0000256" key="8">
    <source>
        <dbReference type="ARBA" id="ARBA00023098"/>
    </source>
</evidence>
<reference evidence="10 13" key="1">
    <citation type="submission" date="2023-07" db="EMBL/GenBank/DDBJ databases">
        <authorList>
            <person name="Peeters C."/>
        </authorList>
    </citation>
    <scope>NUCLEOTIDE SEQUENCE</scope>
    <source>
        <strain evidence="11 13">R-77569</strain>
        <strain evidence="10">R-77591</strain>
    </source>
</reference>
<evidence type="ECO:0000256" key="7">
    <source>
        <dbReference type="ARBA" id="ARBA00023004"/>
    </source>
</evidence>